<organism evidence="4 5">
    <name type="scientific">Adineta steineri</name>
    <dbReference type="NCBI Taxonomy" id="433720"/>
    <lineage>
        <taxon>Eukaryota</taxon>
        <taxon>Metazoa</taxon>
        <taxon>Spiralia</taxon>
        <taxon>Gnathifera</taxon>
        <taxon>Rotifera</taxon>
        <taxon>Eurotatoria</taxon>
        <taxon>Bdelloidea</taxon>
        <taxon>Adinetida</taxon>
        <taxon>Adinetidae</taxon>
        <taxon>Adineta</taxon>
    </lineage>
</organism>
<dbReference type="InterPro" id="IPR001258">
    <property type="entry name" value="NHL_repeat"/>
</dbReference>
<dbReference type="GO" id="GO:0008270">
    <property type="term" value="F:zinc ion binding"/>
    <property type="evidence" value="ECO:0007669"/>
    <property type="project" value="UniProtKB-KW"/>
</dbReference>
<dbReference type="PROSITE" id="PS51125">
    <property type="entry name" value="NHL"/>
    <property type="match status" value="2"/>
</dbReference>
<dbReference type="Proteomes" id="UP000663832">
    <property type="component" value="Unassembled WGS sequence"/>
</dbReference>
<dbReference type="PANTHER" id="PTHR24104:SF25">
    <property type="entry name" value="PROTEIN LIN-41"/>
    <property type="match status" value="1"/>
</dbReference>
<feature type="non-terminal residue" evidence="4">
    <location>
        <position position="1"/>
    </location>
</feature>
<dbReference type="Proteomes" id="UP000663877">
    <property type="component" value="Unassembled WGS sequence"/>
</dbReference>
<dbReference type="SUPFAM" id="SSF63829">
    <property type="entry name" value="Calcium-dependent phosphotriesterase"/>
    <property type="match status" value="1"/>
</dbReference>
<keyword evidence="5" id="KW-1185">Reference proteome</keyword>
<keyword evidence="1" id="KW-0677">Repeat</keyword>
<dbReference type="InterPro" id="IPR050952">
    <property type="entry name" value="TRIM-NHL_E3_ligases"/>
</dbReference>
<protein>
    <recommendedName>
        <fullName evidence="6">NHL repeat containing protein</fullName>
    </recommendedName>
</protein>
<dbReference type="InterPro" id="IPR011042">
    <property type="entry name" value="6-blade_b-propeller_TolB-like"/>
</dbReference>
<feature type="repeat" description="NHL" evidence="2">
    <location>
        <begin position="226"/>
        <end position="251"/>
    </location>
</feature>
<dbReference type="GO" id="GO:0061630">
    <property type="term" value="F:ubiquitin protein ligase activity"/>
    <property type="evidence" value="ECO:0007669"/>
    <property type="project" value="TreeGrafter"/>
</dbReference>
<dbReference type="GO" id="GO:0000209">
    <property type="term" value="P:protein polyubiquitination"/>
    <property type="evidence" value="ECO:0007669"/>
    <property type="project" value="TreeGrafter"/>
</dbReference>
<dbReference type="OrthoDB" id="342730at2759"/>
<dbReference type="GO" id="GO:0043161">
    <property type="term" value="P:proteasome-mediated ubiquitin-dependent protein catabolic process"/>
    <property type="evidence" value="ECO:0007669"/>
    <property type="project" value="TreeGrafter"/>
</dbReference>
<proteinExistence type="predicted"/>
<reference evidence="4" key="1">
    <citation type="submission" date="2021-02" db="EMBL/GenBank/DDBJ databases">
        <authorList>
            <person name="Nowell W R."/>
        </authorList>
    </citation>
    <scope>NUCLEOTIDE SEQUENCE</scope>
</reference>
<feature type="repeat" description="NHL" evidence="2">
    <location>
        <begin position="276"/>
        <end position="307"/>
    </location>
</feature>
<evidence type="ECO:0000313" key="4">
    <source>
        <dbReference type="EMBL" id="CAF1637077.1"/>
    </source>
</evidence>
<evidence type="ECO:0008006" key="6">
    <source>
        <dbReference type="Google" id="ProtNLM"/>
    </source>
</evidence>
<dbReference type="Gene3D" id="2.120.10.30">
    <property type="entry name" value="TolB, C-terminal domain"/>
    <property type="match status" value="2"/>
</dbReference>
<dbReference type="PANTHER" id="PTHR24104">
    <property type="entry name" value="E3 UBIQUITIN-PROTEIN LIGASE NHLRC1-RELATED"/>
    <property type="match status" value="1"/>
</dbReference>
<accession>A0A816DNM0</accession>
<dbReference type="EMBL" id="CAJNOI010002427">
    <property type="protein sequence ID" value="CAF1475259.1"/>
    <property type="molecule type" value="Genomic_DNA"/>
</dbReference>
<evidence type="ECO:0000256" key="2">
    <source>
        <dbReference type="PROSITE-ProRule" id="PRU00504"/>
    </source>
</evidence>
<dbReference type="AlphaFoldDB" id="A0A816DNM0"/>
<comment type="caution">
    <text evidence="4">The sequence shown here is derived from an EMBL/GenBank/DDBJ whole genome shotgun (WGS) entry which is preliminary data.</text>
</comment>
<dbReference type="Pfam" id="PF01436">
    <property type="entry name" value="NHL"/>
    <property type="match status" value="3"/>
</dbReference>
<evidence type="ECO:0000256" key="1">
    <source>
        <dbReference type="ARBA" id="ARBA00022737"/>
    </source>
</evidence>
<evidence type="ECO:0000313" key="3">
    <source>
        <dbReference type="EMBL" id="CAF1475259.1"/>
    </source>
</evidence>
<sequence length="531" mass="60234">QSILVSHINNNTKWKQHGITIAGENGQGDQSNQLSFPQGIYVDDDHRSIYIGDWGNHRIVEWKYGAKNGQVVAGGNWNENGSDQLSFPSDVIVDKKNDSLIICDRGNRRVVRWPRQNGKNGEIIIPNIHCWGLTMDKNGDLYVSDTEKNEVRRWKQGEKEGTIVAGGNGKGKHLNQLNHPTHIFVDEDYSVYVSDSENHRVMKWVKGAKEGIVVAGGNGQGNSLTQLSYPRGVAVDQLGNVYVADYDNHRVMRWCEGSKEGSIVVGGNGKGEQSNQLFSPIGLSFDIEGNLYVVDWQNDRIQKFDIDSEFNLYGDFGKLTSQMSDYDMNTQGIQKSFLFKEQNQLTIDFNIGEANKSTVEKPSIHKLQYNNQPIVYVIDLALPSIGLDSDIAKLVTYNKNSQLADVIRELNPTIPFYILASMPPSDEIMSRAQLLRYYHLQTSPNEHVQTDLNVNDRVTSIDSIDHFAGELYEDLGQYYRDKAGKALFDHQDRHKAKQLLMKSEKCFEILERDIEKNIETLRKFSRRKITN</sequence>
<dbReference type="CDD" id="cd05819">
    <property type="entry name" value="NHL"/>
    <property type="match status" value="1"/>
</dbReference>
<name>A0A816DNM0_9BILA</name>
<evidence type="ECO:0000313" key="5">
    <source>
        <dbReference type="Proteomes" id="UP000663832"/>
    </source>
</evidence>
<gene>
    <name evidence="3" type="ORF">BJG266_LOCUS41755</name>
    <name evidence="4" type="ORF">QVE165_LOCUS58635</name>
</gene>
<dbReference type="EMBL" id="CAJNOM010002749">
    <property type="protein sequence ID" value="CAF1637077.1"/>
    <property type="molecule type" value="Genomic_DNA"/>
</dbReference>